<organism evidence="5 6">
    <name type="scientific">Bifidobacterium choerinum</name>
    <dbReference type="NCBI Taxonomy" id="35760"/>
    <lineage>
        <taxon>Bacteria</taxon>
        <taxon>Bacillati</taxon>
        <taxon>Actinomycetota</taxon>
        <taxon>Actinomycetes</taxon>
        <taxon>Bifidobacteriales</taxon>
        <taxon>Bifidobacteriaceae</taxon>
        <taxon>Bifidobacterium</taxon>
    </lineage>
</organism>
<protein>
    <submittedName>
        <fullName evidence="5">rRNA methylase</fullName>
        <ecNumber evidence="5">2.1.1.208</ecNumber>
    </submittedName>
</protein>
<dbReference type="InterPro" id="IPR051259">
    <property type="entry name" value="rRNA_Methyltransferase"/>
</dbReference>
<evidence type="ECO:0000256" key="1">
    <source>
        <dbReference type="ARBA" id="ARBA00007228"/>
    </source>
</evidence>
<dbReference type="GO" id="GO:0008173">
    <property type="term" value="F:RNA methyltransferase activity"/>
    <property type="evidence" value="ECO:0007669"/>
    <property type="project" value="InterPro"/>
</dbReference>
<proteinExistence type="inferred from homology"/>
<dbReference type="InterPro" id="IPR029064">
    <property type="entry name" value="Ribosomal_eL30-like_sf"/>
</dbReference>
<reference evidence="5 6" key="1">
    <citation type="submission" date="2014-03" db="EMBL/GenBank/DDBJ databases">
        <title>Genomics of Bifidobacteria.</title>
        <authorList>
            <person name="Ventura M."/>
            <person name="Milani C."/>
            <person name="Lugli G.A."/>
        </authorList>
    </citation>
    <scope>NUCLEOTIDE SEQUENCE [LARGE SCALE GENOMIC DNA]</scope>
    <source>
        <strain evidence="5 6">LMG 10510</strain>
    </source>
</reference>
<name>A0A087AF12_9BIFI</name>
<dbReference type="Gene3D" id="3.40.1280.10">
    <property type="match status" value="1"/>
</dbReference>
<dbReference type="RefSeq" id="WP_024540862.1">
    <property type="nucleotide sequence ID" value="NZ_JGYU01000005.1"/>
</dbReference>
<dbReference type="PANTHER" id="PTHR43191">
    <property type="entry name" value="RRNA METHYLTRANSFERASE 3"/>
    <property type="match status" value="1"/>
</dbReference>
<dbReference type="InterPro" id="IPR053888">
    <property type="entry name" value="MRM3-like_sub_bind"/>
</dbReference>
<dbReference type="GO" id="GO:0006396">
    <property type="term" value="P:RNA processing"/>
    <property type="evidence" value="ECO:0007669"/>
    <property type="project" value="InterPro"/>
</dbReference>
<gene>
    <name evidence="5" type="ORF">BCHO_0780</name>
</gene>
<dbReference type="Pfam" id="PF22435">
    <property type="entry name" value="MRM3-like_sub_bind"/>
    <property type="match status" value="1"/>
</dbReference>
<dbReference type="GO" id="GO:0005737">
    <property type="term" value="C:cytoplasm"/>
    <property type="evidence" value="ECO:0007669"/>
    <property type="project" value="UniProtKB-ARBA"/>
</dbReference>
<dbReference type="AlphaFoldDB" id="A0A087AF12"/>
<dbReference type="eggNOG" id="COG0566">
    <property type="taxonomic scope" value="Bacteria"/>
</dbReference>
<dbReference type="Gene3D" id="3.30.1330.30">
    <property type="match status" value="1"/>
</dbReference>
<dbReference type="Proteomes" id="UP000028995">
    <property type="component" value="Unassembled WGS sequence"/>
</dbReference>
<keyword evidence="2 5" id="KW-0489">Methyltransferase</keyword>
<dbReference type="GO" id="GO:0003723">
    <property type="term" value="F:RNA binding"/>
    <property type="evidence" value="ECO:0007669"/>
    <property type="project" value="InterPro"/>
</dbReference>
<dbReference type="EMBL" id="JGYU01000005">
    <property type="protein sequence ID" value="KFI57362.1"/>
    <property type="molecule type" value="Genomic_DNA"/>
</dbReference>
<feature type="domain" description="RNA 2-O ribose methyltransferase substrate binding" evidence="4">
    <location>
        <begin position="35"/>
        <end position="116"/>
    </location>
</feature>
<dbReference type="EC" id="2.1.1.208" evidence="5"/>
<dbReference type="InterPro" id="IPR029028">
    <property type="entry name" value="Alpha/beta_knot_MTases"/>
</dbReference>
<dbReference type="GO" id="GO:0032259">
    <property type="term" value="P:methylation"/>
    <property type="evidence" value="ECO:0007669"/>
    <property type="project" value="UniProtKB-KW"/>
</dbReference>
<dbReference type="STRING" id="35760.BCHO_0780"/>
<sequence>MPIDNHVITNTKSERVRRLVELASRKHREHSGRFIIEGPQAVREALTWQPDVVRDLYVAADGDATDAAFANATVASLAGLAMGEGVYVHKVTRSVVDHVSRDAQGVFAVGDLELCRERLSALPETPRPFIAAFWQVRDPGNAGTVIRSADAAGCDAVVFVGDCVDVFNPKVIRATTGSLFHLPVVRMDEDMFFATCAARKASVVAADVYGTEQMPPVSLPDLVRQGDVLDGAKAVLFGNEARGLDDALLARADVVCSIPIYGKAESLNLGTSAAVMLMTLAMSSRIERM</sequence>
<dbReference type="OrthoDB" id="9794400at2"/>
<evidence type="ECO:0000256" key="2">
    <source>
        <dbReference type="ARBA" id="ARBA00022603"/>
    </source>
</evidence>
<comment type="similarity">
    <text evidence="1">Belongs to the class IV-like SAM-binding methyltransferase superfamily. RNA methyltransferase TrmH family.</text>
</comment>
<dbReference type="CDD" id="cd18095">
    <property type="entry name" value="SpoU-like_rRNA-MTase"/>
    <property type="match status" value="1"/>
</dbReference>
<comment type="caution">
    <text evidence="5">The sequence shown here is derived from an EMBL/GenBank/DDBJ whole genome shotgun (WGS) entry which is preliminary data.</text>
</comment>
<evidence type="ECO:0000313" key="5">
    <source>
        <dbReference type="EMBL" id="KFI57362.1"/>
    </source>
</evidence>
<dbReference type="SUPFAM" id="SSF75217">
    <property type="entry name" value="alpha/beta knot"/>
    <property type="match status" value="1"/>
</dbReference>
<dbReference type="SMART" id="SM00967">
    <property type="entry name" value="SpoU_sub_bind"/>
    <property type="match status" value="1"/>
</dbReference>
<keyword evidence="3 5" id="KW-0808">Transferase</keyword>
<dbReference type="InterPro" id="IPR013123">
    <property type="entry name" value="SpoU_subst-bd"/>
</dbReference>
<keyword evidence="6" id="KW-1185">Reference proteome</keyword>
<dbReference type="InterPro" id="IPR029026">
    <property type="entry name" value="tRNA_m1G_MTases_N"/>
</dbReference>
<dbReference type="PANTHER" id="PTHR43191:SF2">
    <property type="entry name" value="RRNA METHYLTRANSFERASE 3, MITOCHONDRIAL"/>
    <property type="match status" value="1"/>
</dbReference>
<accession>A0A087AF12</accession>
<evidence type="ECO:0000313" key="6">
    <source>
        <dbReference type="Proteomes" id="UP000028995"/>
    </source>
</evidence>
<dbReference type="SUPFAM" id="SSF55315">
    <property type="entry name" value="L30e-like"/>
    <property type="match status" value="1"/>
</dbReference>
<evidence type="ECO:0000256" key="3">
    <source>
        <dbReference type="ARBA" id="ARBA00022679"/>
    </source>
</evidence>
<dbReference type="InterPro" id="IPR001537">
    <property type="entry name" value="SpoU_MeTrfase"/>
</dbReference>
<evidence type="ECO:0000259" key="4">
    <source>
        <dbReference type="SMART" id="SM00967"/>
    </source>
</evidence>
<dbReference type="Pfam" id="PF00588">
    <property type="entry name" value="SpoU_methylase"/>
    <property type="match status" value="1"/>
</dbReference>